<evidence type="ECO:0000313" key="2">
    <source>
        <dbReference type="EMBL" id="DAD65783.1"/>
    </source>
</evidence>
<proteinExistence type="predicted"/>
<evidence type="ECO:0000256" key="1">
    <source>
        <dbReference type="SAM" id="Phobius"/>
    </source>
</evidence>
<sequence>MLMVSHQAIGIYYKFILSDVAFLINYVSERKGKHRQV</sequence>
<name>A0A8S5L795_9CAUD</name>
<protein>
    <submittedName>
        <fullName evidence="2">Uncharacterized protein</fullName>
    </submittedName>
</protein>
<organism evidence="2">
    <name type="scientific">CrAss-like virus sp. ctt4r3</name>
    <dbReference type="NCBI Taxonomy" id="2823619"/>
    <lineage>
        <taxon>Viruses</taxon>
        <taxon>Duplodnaviria</taxon>
        <taxon>Heunggongvirae</taxon>
        <taxon>Uroviricota</taxon>
        <taxon>Caudoviricetes</taxon>
        <taxon>Crassvirales</taxon>
    </lineage>
</organism>
<accession>A0A8S5L795</accession>
<dbReference type="EMBL" id="BK014649">
    <property type="protein sequence ID" value="DAD65783.1"/>
    <property type="molecule type" value="Genomic_DNA"/>
</dbReference>
<keyword evidence="1" id="KW-1133">Transmembrane helix</keyword>
<reference evidence="2" key="1">
    <citation type="journal article" date="2021" name="Proc. Natl. Acad. Sci. U.S.A.">
        <title>A Catalog of Tens of Thousands of Viruses from Human Metagenomes Reveals Hidden Associations with Chronic Diseases.</title>
        <authorList>
            <person name="Tisza M.J."/>
            <person name="Buck C.B."/>
        </authorList>
    </citation>
    <scope>NUCLEOTIDE SEQUENCE</scope>
    <source>
        <strain evidence="2">Ctt4r3</strain>
    </source>
</reference>
<keyword evidence="1" id="KW-0812">Transmembrane</keyword>
<feature type="transmembrane region" description="Helical" evidence="1">
    <location>
        <begin position="6"/>
        <end position="27"/>
    </location>
</feature>
<keyword evidence="1" id="KW-0472">Membrane</keyword>